<protein>
    <submittedName>
        <fullName evidence="1">19899_t:CDS:1</fullName>
    </submittedName>
</protein>
<feature type="non-terminal residue" evidence="1">
    <location>
        <position position="1"/>
    </location>
</feature>
<evidence type="ECO:0000313" key="1">
    <source>
        <dbReference type="EMBL" id="CAG8838974.1"/>
    </source>
</evidence>
<keyword evidence="2" id="KW-1185">Reference proteome</keyword>
<reference evidence="1 2" key="1">
    <citation type="submission" date="2021-06" db="EMBL/GenBank/DDBJ databases">
        <authorList>
            <person name="Kallberg Y."/>
            <person name="Tangrot J."/>
            <person name="Rosling A."/>
        </authorList>
    </citation>
    <scope>NUCLEOTIDE SEQUENCE [LARGE SCALE GENOMIC DNA]</scope>
    <source>
        <strain evidence="1 2">120-4 pot B 10/14</strain>
    </source>
</reference>
<dbReference type="Proteomes" id="UP000789901">
    <property type="component" value="Unassembled WGS sequence"/>
</dbReference>
<proteinExistence type="predicted"/>
<accession>A0ABN7WRG5</accession>
<comment type="caution">
    <text evidence="1">The sequence shown here is derived from an EMBL/GenBank/DDBJ whole genome shotgun (WGS) entry which is preliminary data.</text>
</comment>
<sequence length="52" mass="5842">SEYTQKSTNIDDKGIENHYNDVAKAIHKINTSRYGSNNKSIIAITKDINGFN</sequence>
<evidence type="ECO:0000313" key="2">
    <source>
        <dbReference type="Proteomes" id="UP000789901"/>
    </source>
</evidence>
<dbReference type="EMBL" id="CAJVQB010059408">
    <property type="protein sequence ID" value="CAG8838974.1"/>
    <property type="molecule type" value="Genomic_DNA"/>
</dbReference>
<organism evidence="1 2">
    <name type="scientific">Gigaspora margarita</name>
    <dbReference type="NCBI Taxonomy" id="4874"/>
    <lineage>
        <taxon>Eukaryota</taxon>
        <taxon>Fungi</taxon>
        <taxon>Fungi incertae sedis</taxon>
        <taxon>Mucoromycota</taxon>
        <taxon>Glomeromycotina</taxon>
        <taxon>Glomeromycetes</taxon>
        <taxon>Diversisporales</taxon>
        <taxon>Gigasporaceae</taxon>
        <taxon>Gigaspora</taxon>
    </lineage>
</organism>
<gene>
    <name evidence="1" type="ORF">GMARGA_LOCUS34240</name>
</gene>
<name>A0ABN7WRG5_GIGMA</name>